<protein>
    <submittedName>
        <fullName evidence="2">Uncharacterized protein</fullName>
    </submittedName>
</protein>
<feature type="region of interest" description="Disordered" evidence="1">
    <location>
        <begin position="383"/>
        <end position="402"/>
    </location>
</feature>
<feature type="compositionally biased region" description="Polar residues" evidence="1">
    <location>
        <begin position="827"/>
        <end position="839"/>
    </location>
</feature>
<organism evidence="2 3">
    <name type="scientific">Leishmania naiffi</name>
    <dbReference type="NCBI Taxonomy" id="5678"/>
    <lineage>
        <taxon>Eukaryota</taxon>
        <taxon>Discoba</taxon>
        <taxon>Euglenozoa</taxon>
        <taxon>Kinetoplastea</taxon>
        <taxon>Metakinetoplastina</taxon>
        <taxon>Trypanosomatida</taxon>
        <taxon>Trypanosomatidae</taxon>
        <taxon>Leishmaniinae</taxon>
        <taxon>Leishmania</taxon>
        <taxon>Leishmania naiffi species complex</taxon>
    </lineage>
</organism>
<dbReference type="InterPro" id="IPR001611">
    <property type="entry name" value="Leu-rich_rpt"/>
</dbReference>
<comment type="caution">
    <text evidence="2">The sequence shown here is derived from an EMBL/GenBank/DDBJ whole genome shotgun (WGS) entry which is preliminary data.</text>
</comment>
<dbReference type="Proteomes" id="UP001501274">
    <property type="component" value="Unassembled WGS sequence"/>
</dbReference>
<gene>
    <name evidence="2" type="ORF">Q4I28_003592</name>
</gene>
<dbReference type="AlphaFoldDB" id="A0AAW3BRT6"/>
<evidence type="ECO:0000313" key="3">
    <source>
        <dbReference type="Proteomes" id="UP001501274"/>
    </source>
</evidence>
<feature type="compositionally biased region" description="Low complexity" evidence="1">
    <location>
        <begin position="795"/>
        <end position="808"/>
    </location>
</feature>
<evidence type="ECO:0000313" key="2">
    <source>
        <dbReference type="EMBL" id="KAL0524775.1"/>
    </source>
</evidence>
<sequence length="1110" mass="122443">MLSNSKGYQRFSRTLGFHSDGLSKLSKICHRWRETGKCKAYNREQEVRREIGAAKEAELLKKATALYTRQTELMADMAGAEEDDAESLVLAQTAMSRGSFSADPTKRQEVIGRLVEELKREPAYLNWSLDAAVAERLVELKVKPCPYTHRGDLNVALKRSRSVEDKEETHLHQQQRRAEVVRRESSTNGAAAMSPALTVATTKTAEPRKDADDESDGGWTAERHRIFKTLTPLQRCVVCLLWQRTFQVAQGLVMDVRLALEKRVIAHHEATGRVVPPSISDEGVVVQSSPLHQHNSSTDEVKNEDDKDALEAYLSSSAFEELVEQESKRVVSRVAFRPEFGLVDLSALPQLVTHLSTHPTCGILLARTLTYFTGKAPKRASSLLSASPASTSRLAQHKPDDAPAPASFHHLLFPSRTPITEKEVDLSASACADEVIEAIEWALQVYHRDAQLHAEAEKAEGKREGEIRGDEGRSSKTSDTAASPHVAVLFQNERLYLRGLTLTQCQITSADSIVGSLHKRHMEQHLYALDLSGNRLWSLRFLLVLRSYYARRLLRMSLRSNPITRKPEYQEQVRTSLPYLTSLDGKPIRRPPLRLPKPWPTSCSRWSADEGSPEHQEQEAVLDCVARLLYIWETRRIPHTARELAAFRDAGRPAPEEEELNEDNFPHRYLHPAAAFSVTMSPSLSLYDSATMREARSVELDKAYTGMRLSAVDVRDARVLSVALKNGSRNLLAGRQALQRFGRGAESCYMAYQFTLYPERMDVSHHLTDAVVSVVRVPDVVSAAVSGGRGKTSDSKAAASVAATTATTGKRKESATARRVASDAGTDKTSSNGSPTSPRFGTLVHRHPPSQQHLVTLHGIMTWRLPSMKRQECLQAFYTRVLVFTKKTLPVQNREWEELRSPPYVLMNDQVFLYPAPTAGVAVAGTALQSSVFAANTATRLSRLVVEFGLEGCRDGVALVRDVMERCTSPASEYAALQALVLGVLGPEKDIDNAEAAAQLECAQAAEAQLTPLFADYLRCAPPPATSQSREYIVLSVLDGSAHATGPTQHQSSVTPVVKKSKASASTAAPSPQCEAADAQTWASALHVVSLPLLHQVTAITNACYTLSFH</sequence>
<accession>A0AAW3BRT6</accession>
<dbReference type="GO" id="GO:0016973">
    <property type="term" value="P:poly(A)+ mRNA export from nucleus"/>
    <property type="evidence" value="ECO:0007669"/>
    <property type="project" value="TreeGrafter"/>
</dbReference>
<feature type="compositionally biased region" description="Low complexity" evidence="1">
    <location>
        <begin position="383"/>
        <end position="394"/>
    </location>
</feature>
<keyword evidence="3" id="KW-1185">Reference proteome</keyword>
<feature type="region of interest" description="Disordered" evidence="1">
    <location>
        <begin position="161"/>
        <end position="218"/>
    </location>
</feature>
<dbReference type="InterPro" id="IPR032675">
    <property type="entry name" value="LRR_dom_sf"/>
</dbReference>
<proteinExistence type="predicted"/>
<feature type="region of interest" description="Disordered" evidence="1">
    <location>
        <begin position="456"/>
        <end position="481"/>
    </location>
</feature>
<reference evidence="2 3" key="1">
    <citation type="submission" date="2024-02" db="EMBL/GenBank/DDBJ databases">
        <title>FIRST GENOME SEQUENCES OF Leishmania (Viannia) shawi, Leishmania (Viannia) lindenbergi AND Leishmania (Viannia) utingensis.</title>
        <authorList>
            <person name="Resadore F."/>
            <person name="Custodio M.G.F."/>
            <person name="Boite M.C."/>
            <person name="Cupolillo E."/>
            <person name="Ferreira G.E.M."/>
        </authorList>
    </citation>
    <scope>NUCLEOTIDE SEQUENCE [LARGE SCALE GENOMIC DNA]</scope>
    <source>
        <strain evidence="2 3">MDAS/BR/1979/M5533</strain>
    </source>
</reference>
<evidence type="ECO:0000256" key="1">
    <source>
        <dbReference type="SAM" id="MobiDB-lite"/>
    </source>
</evidence>
<name>A0AAW3BRT6_9TRYP</name>
<dbReference type="GO" id="GO:0005634">
    <property type="term" value="C:nucleus"/>
    <property type="evidence" value="ECO:0007669"/>
    <property type="project" value="TreeGrafter"/>
</dbReference>
<dbReference type="EMBL" id="JBAMZN010000023">
    <property type="protein sequence ID" value="KAL0524775.1"/>
    <property type="molecule type" value="Genomic_DNA"/>
</dbReference>
<feature type="region of interest" description="Disordered" evidence="1">
    <location>
        <begin position="785"/>
        <end position="845"/>
    </location>
</feature>
<feature type="compositionally biased region" description="Basic and acidic residues" evidence="1">
    <location>
        <begin position="161"/>
        <end position="185"/>
    </location>
</feature>
<dbReference type="SUPFAM" id="SSF52058">
    <property type="entry name" value="L domain-like"/>
    <property type="match status" value="1"/>
</dbReference>
<dbReference type="InterPro" id="IPR030217">
    <property type="entry name" value="NXF_fam"/>
</dbReference>
<dbReference type="PANTHER" id="PTHR10662">
    <property type="entry name" value="NUCLEAR RNA EXPORT FACTOR"/>
    <property type="match status" value="1"/>
</dbReference>
<dbReference type="Gene3D" id="3.80.10.10">
    <property type="entry name" value="Ribonuclease Inhibitor"/>
    <property type="match status" value="1"/>
</dbReference>
<dbReference type="GO" id="GO:0003723">
    <property type="term" value="F:RNA binding"/>
    <property type="evidence" value="ECO:0007669"/>
    <property type="project" value="TreeGrafter"/>
</dbReference>
<feature type="compositionally biased region" description="Basic and acidic residues" evidence="1">
    <location>
        <begin position="456"/>
        <end position="476"/>
    </location>
</feature>
<dbReference type="PANTHER" id="PTHR10662:SF48">
    <property type="entry name" value="LEUCINE-RICH REPEAT PROTEIN (LRRP)"/>
    <property type="match status" value="1"/>
</dbReference>
<dbReference type="PROSITE" id="PS51450">
    <property type="entry name" value="LRR"/>
    <property type="match status" value="1"/>
</dbReference>